<proteinExistence type="predicted"/>
<feature type="compositionally biased region" description="Polar residues" evidence="1">
    <location>
        <begin position="89"/>
        <end position="99"/>
    </location>
</feature>
<dbReference type="AlphaFoldDB" id="A0AAW1QFM4"/>
<reference evidence="2 3" key="1">
    <citation type="journal article" date="2024" name="Nat. Commun.">
        <title>Phylogenomics reveals the evolutionary origins of lichenization in chlorophyte algae.</title>
        <authorList>
            <person name="Puginier C."/>
            <person name="Libourel C."/>
            <person name="Otte J."/>
            <person name="Skaloud P."/>
            <person name="Haon M."/>
            <person name="Grisel S."/>
            <person name="Petersen M."/>
            <person name="Berrin J.G."/>
            <person name="Delaux P.M."/>
            <person name="Dal Grande F."/>
            <person name="Keller J."/>
        </authorList>
    </citation>
    <scope>NUCLEOTIDE SEQUENCE [LARGE SCALE GENOMIC DNA]</scope>
    <source>
        <strain evidence="2 3">SAG 2043</strain>
    </source>
</reference>
<accession>A0AAW1QFM4</accession>
<dbReference type="EMBL" id="JALJOR010000003">
    <property type="protein sequence ID" value="KAK9820210.1"/>
    <property type="molecule type" value="Genomic_DNA"/>
</dbReference>
<feature type="compositionally biased region" description="Low complexity" evidence="1">
    <location>
        <begin position="242"/>
        <end position="265"/>
    </location>
</feature>
<dbReference type="SUPFAM" id="SSF55298">
    <property type="entry name" value="YjgF-like"/>
    <property type="match status" value="1"/>
</dbReference>
<feature type="compositionally biased region" description="Acidic residues" evidence="1">
    <location>
        <begin position="226"/>
        <end position="241"/>
    </location>
</feature>
<feature type="compositionally biased region" description="Polar residues" evidence="1">
    <location>
        <begin position="131"/>
        <end position="144"/>
    </location>
</feature>
<evidence type="ECO:0000256" key="1">
    <source>
        <dbReference type="SAM" id="MobiDB-lite"/>
    </source>
</evidence>
<gene>
    <name evidence="2" type="ORF">WJX72_007520</name>
</gene>
<feature type="compositionally biased region" description="Basic and acidic residues" evidence="1">
    <location>
        <begin position="210"/>
        <end position="225"/>
    </location>
</feature>
<organism evidence="2 3">
    <name type="scientific">[Myrmecia] bisecta</name>
    <dbReference type="NCBI Taxonomy" id="41462"/>
    <lineage>
        <taxon>Eukaryota</taxon>
        <taxon>Viridiplantae</taxon>
        <taxon>Chlorophyta</taxon>
        <taxon>core chlorophytes</taxon>
        <taxon>Trebouxiophyceae</taxon>
        <taxon>Trebouxiales</taxon>
        <taxon>Trebouxiaceae</taxon>
        <taxon>Myrmecia</taxon>
    </lineage>
</organism>
<protein>
    <submittedName>
        <fullName evidence="2">Uncharacterized protein</fullName>
    </submittedName>
</protein>
<feature type="compositionally biased region" description="Low complexity" evidence="1">
    <location>
        <begin position="432"/>
        <end position="443"/>
    </location>
</feature>
<name>A0AAW1QFM4_9CHLO</name>
<evidence type="ECO:0000313" key="2">
    <source>
        <dbReference type="EMBL" id="KAK9820210.1"/>
    </source>
</evidence>
<keyword evidence="3" id="KW-1185">Reference proteome</keyword>
<feature type="region of interest" description="Disordered" evidence="1">
    <location>
        <begin position="82"/>
        <end position="316"/>
    </location>
</feature>
<dbReference type="Proteomes" id="UP001489004">
    <property type="component" value="Unassembled WGS sequence"/>
</dbReference>
<comment type="caution">
    <text evidence="2">The sequence shown here is derived from an EMBL/GenBank/DDBJ whole genome shotgun (WGS) entry which is preliminary data.</text>
</comment>
<feature type="compositionally biased region" description="Low complexity" evidence="1">
    <location>
        <begin position="505"/>
        <end position="529"/>
    </location>
</feature>
<dbReference type="Gene3D" id="3.30.1330.40">
    <property type="entry name" value="RutC-like"/>
    <property type="match status" value="1"/>
</dbReference>
<dbReference type="InterPro" id="IPR035959">
    <property type="entry name" value="RutC-like_sf"/>
</dbReference>
<feature type="region of interest" description="Disordered" evidence="1">
    <location>
        <begin position="406"/>
        <end position="457"/>
    </location>
</feature>
<feature type="region of interest" description="Disordered" evidence="1">
    <location>
        <begin position="472"/>
        <end position="531"/>
    </location>
</feature>
<feature type="compositionally biased region" description="Basic residues" evidence="1">
    <location>
        <begin position="150"/>
        <end position="160"/>
    </location>
</feature>
<evidence type="ECO:0000313" key="3">
    <source>
        <dbReference type="Proteomes" id="UP001489004"/>
    </source>
</evidence>
<feature type="compositionally biased region" description="Basic and acidic residues" evidence="1">
    <location>
        <begin position="409"/>
        <end position="419"/>
    </location>
</feature>
<sequence>MQVESSVTHFSRSGVQVDRNTVDLLKYAPSRRMTAAYYHQAAGSTLAPLPHFCARQVPYLASDRPDAIEVAQDWAAERAAKRVKHAQQAAGSLQAQPSVNGPARAGNSNSSSIHAGSGAEGMTRDPRLASSAGQANLSFGNSDANLHPPVPKKPRGRPPKPRSEGDEGDEVAFKKRRVMSGTQRATEVTAPGNRPSLASSQPSHAAAEMAARRSGQDQAHDPGAERDDDDEHDAVFEEDALAADAAASYEEAQQAAAEAAEAAAVLDKEARKHEKRAAFGQTTLDHHNRRMGSLDLDTGGRDGAGGSQANPGASPENEAMEDLMLYLRKLEQAAASEDGDCASTCSQGPGGSDADTAVITENYAAQDDAAYPPTEVLDAGRAELADDTASSRPPAGASAAVLAAPGDDAAQHAPEEGHRTMSSSASGRTMDLHAASLPAAHPSSQRKACTTAAQHDGQHSGYLELRAGVVSSPSPHTSDLAFGANRPSAQVEVAPQQSPPCGSLPAASTSHATPPAAAAGEASTERAAPVEGCEADESPAAAVAAPLAEPAAAEAAVFRHPVGPVSGIGAPLAGQPTDAYLGFELVKFGNMCFGTAITAHDFASASGQTYAGQLRQVLEAVDRRLMAVGSSKRQLLKVTIMLVDRVGLNEVLHCWTEWGANQHLPAPSFSQGIPLVAGCADARVLLSVDVVAACTPGPVAEITPL</sequence>